<sequence length="603" mass="70919">MSAICGFYDTEKRKDYRLKLPEMLKILQFWGPDWQSCWNEDHVGLGQATLVTVPEAKREMNSVFQTNHLRMVADCRIDNREELLPQLGITAGQDLFSDEEILLYSYLKWGETCVSRIVGDFAFALWDEKRKELFCARDPLGMRPLYYKWDGSVFVFASQIRAIHPTLTSDWNMDYFVDYLYLRGNSTDHSTPFQGVYRLPRGSYVKVSEKEFTVKSYWSLENTKSVEYRNDRDYDEHFRDIFFKAVRSRLRSIGPVSVIMSGGLDSTSIFSVAKCSAPDKDIFPVSAVFDRYKESDERDYIQMVLDQYKINDNEFVISDDLYMLKDYPEYSPSTDEPSLPQLSYALNYQLYQRAAKRKAKVALQGYAGDEIFGFHRNYISDYLRKLRLFRFMREAGQLAKCYNETMLNAVIDYGLKPLLFEEKEHPVLLPKYFNEAKQRFVEGYSIYDPVRRAQYEYINRARNFSFVQHYVSEALGMETRYPFLDQRLVEFMYNVPLEQKIKEAQTKVLLRRALKGILPDGIASRQTKTSHDHLLFDGLKHEWNHLYPILRKPVLEEMGLIYQGRLLNQITLYRHGQLSNGMQFYAALSLELWLRKYVKSEVA</sequence>
<dbReference type="Gene3D" id="3.40.50.620">
    <property type="entry name" value="HUPs"/>
    <property type="match status" value="1"/>
</dbReference>
<keyword evidence="6" id="KW-0028">Amino-acid biosynthesis</keyword>
<dbReference type="InterPro" id="IPR017932">
    <property type="entry name" value="GATase_2_dom"/>
</dbReference>
<dbReference type="PROSITE" id="PS51278">
    <property type="entry name" value="GATASE_TYPE_2"/>
    <property type="match status" value="1"/>
</dbReference>
<dbReference type="OrthoDB" id="9763290at2"/>
<dbReference type="InterPro" id="IPR033738">
    <property type="entry name" value="AsnB_N"/>
</dbReference>
<dbReference type="GO" id="GO:0006529">
    <property type="term" value="P:asparagine biosynthetic process"/>
    <property type="evidence" value="ECO:0007669"/>
    <property type="project" value="UniProtKB-KW"/>
</dbReference>
<dbReference type="InterPro" id="IPR006426">
    <property type="entry name" value="Asn_synth_AEB"/>
</dbReference>
<dbReference type="EMBL" id="FOCQ01000010">
    <property type="protein sequence ID" value="SEN39223.1"/>
    <property type="molecule type" value="Genomic_DNA"/>
</dbReference>
<dbReference type="CDD" id="cd01991">
    <property type="entry name" value="Asn_synthase_B_C"/>
    <property type="match status" value="1"/>
</dbReference>
<accession>A0A1H8G5D2</accession>
<evidence type="ECO:0000259" key="10">
    <source>
        <dbReference type="PROSITE" id="PS51278"/>
    </source>
</evidence>
<dbReference type="CDD" id="cd00712">
    <property type="entry name" value="AsnB"/>
    <property type="match status" value="1"/>
</dbReference>
<keyword evidence="12" id="KW-1185">Reference proteome</keyword>
<dbReference type="InterPro" id="IPR001962">
    <property type="entry name" value="Asn_synthase"/>
</dbReference>
<comment type="pathway">
    <text evidence="1">Amino-acid biosynthesis; L-asparagine biosynthesis; L-asparagine from L-aspartate (L-Gln route): step 1/1.</text>
</comment>
<evidence type="ECO:0000256" key="7">
    <source>
        <dbReference type="ARBA" id="ARBA00022962"/>
    </source>
</evidence>
<protein>
    <recommendedName>
        <fullName evidence="3">asparagine synthase (glutamine-hydrolyzing)</fullName>
        <ecNumber evidence="3">6.3.5.4</ecNumber>
    </recommendedName>
</protein>
<proteinExistence type="inferred from homology"/>
<evidence type="ECO:0000313" key="11">
    <source>
        <dbReference type="EMBL" id="SEN39223.1"/>
    </source>
</evidence>
<evidence type="ECO:0000256" key="6">
    <source>
        <dbReference type="ARBA" id="ARBA00022888"/>
    </source>
</evidence>
<dbReference type="InterPro" id="IPR051786">
    <property type="entry name" value="ASN_synthetase/amidase"/>
</dbReference>
<evidence type="ECO:0000256" key="8">
    <source>
        <dbReference type="ARBA" id="ARBA00048741"/>
    </source>
</evidence>
<evidence type="ECO:0000256" key="1">
    <source>
        <dbReference type="ARBA" id="ARBA00005187"/>
    </source>
</evidence>
<dbReference type="STRING" id="1173111.SAMN05444955_11085"/>
<dbReference type="Pfam" id="PF13537">
    <property type="entry name" value="GATase_7"/>
    <property type="match status" value="1"/>
</dbReference>
<dbReference type="Gene3D" id="3.60.20.10">
    <property type="entry name" value="Glutamine Phosphoribosylpyrophosphate, subunit 1, domain 1"/>
    <property type="match status" value="1"/>
</dbReference>
<dbReference type="InterPro" id="IPR029055">
    <property type="entry name" value="Ntn_hydrolases_N"/>
</dbReference>
<reference evidence="11 12" key="1">
    <citation type="submission" date="2016-10" db="EMBL/GenBank/DDBJ databases">
        <authorList>
            <person name="de Groot N.N."/>
        </authorList>
    </citation>
    <scope>NUCLEOTIDE SEQUENCE [LARGE SCALE GENOMIC DNA]</scope>
    <source>
        <strain evidence="11 12">DSM 46701</strain>
    </source>
</reference>
<feature type="binding site" evidence="9">
    <location>
        <position position="98"/>
    </location>
    <ligand>
        <name>L-glutamine</name>
        <dbReference type="ChEBI" id="CHEBI:58359"/>
    </ligand>
</feature>
<dbReference type="GO" id="GO:0004066">
    <property type="term" value="F:asparagine synthase (glutamine-hydrolyzing) activity"/>
    <property type="evidence" value="ECO:0007669"/>
    <property type="project" value="UniProtKB-EC"/>
</dbReference>
<dbReference type="PANTHER" id="PTHR43284">
    <property type="entry name" value="ASPARAGINE SYNTHETASE (GLUTAMINE-HYDROLYZING)"/>
    <property type="match status" value="1"/>
</dbReference>
<evidence type="ECO:0000256" key="4">
    <source>
        <dbReference type="ARBA" id="ARBA00022741"/>
    </source>
</evidence>
<dbReference type="Proteomes" id="UP000199695">
    <property type="component" value="Unassembled WGS sequence"/>
</dbReference>
<keyword evidence="5 9" id="KW-0067">ATP-binding</keyword>
<comment type="catalytic activity">
    <reaction evidence="8">
        <text>L-aspartate + L-glutamine + ATP + H2O = L-asparagine + L-glutamate + AMP + diphosphate + H(+)</text>
        <dbReference type="Rhea" id="RHEA:12228"/>
        <dbReference type="ChEBI" id="CHEBI:15377"/>
        <dbReference type="ChEBI" id="CHEBI:15378"/>
        <dbReference type="ChEBI" id="CHEBI:29985"/>
        <dbReference type="ChEBI" id="CHEBI:29991"/>
        <dbReference type="ChEBI" id="CHEBI:30616"/>
        <dbReference type="ChEBI" id="CHEBI:33019"/>
        <dbReference type="ChEBI" id="CHEBI:58048"/>
        <dbReference type="ChEBI" id="CHEBI:58359"/>
        <dbReference type="ChEBI" id="CHEBI:456215"/>
        <dbReference type="EC" id="6.3.5.4"/>
    </reaction>
</comment>
<keyword evidence="4 9" id="KW-0547">Nucleotide-binding</keyword>
<comment type="similarity">
    <text evidence="2">Belongs to the asparagine synthetase family.</text>
</comment>
<keyword evidence="6" id="KW-0061">Asparagine biosynthesis</keyword>
<organism evidence="11 12">
    <name type="scientific">Lihuaxuella thermophila</name>
    <dbReference type="NCBI Taxonomy" id="1173111"/>
    <lineage>
        <taxon>Bacteria</taxon>
        <taxon>Bacillati</taxon>
        <taxon>Bacillota</taxon>
        <taxon>Bacilli</taxon>
        <taxon>Bacillales</taxon>
        <taxon>Thermoactinomycetaceae</taxon>
        <taxon>Lihuaxuella</taxon>
    </lineage>
</organism>
<dbReference type="EC" id="6.3.5.4" evidence="3"/>
<dbReference type="SUPFAM" id="SSF52402">
    <property type="entry name" value="Adenine nucleotide alpha hydrolases-like"/>
    <property type="match status" value="1"/>
</dbReference>
<evidence type="ECO:0000256" key="3">
    <source>
        <dbReference type="ARBA" id="ARBA00012737"/>
    </source>
</evidence>
<dbReference type="AlphaFoldDB" id="A0A1H8G5D2"/>
<dbReference type="GO" id="GO:0005524">
    <property type="term" value="F:ATP binding"/>
    <property type="evidence" value="ECO:0007669"/>
    <property type="project" value="UniProtKB-KW"/>
</dbReference>
<evidence type="ECO:0000256" key="5">
    <source>
        <dbReference type="ARBA" id="ARBA00022840"/>
    </source>
</evidence>
<evidence type="ECO:0000256" key="9">
    <source>
        <dbReference type="PIRSR" id="PIRSR001589-2"/>
    </source>
</evidence>
<feature type="domain" description="Glutamine amidotransferase type-2" evidence="10">
    <location>
        <begin position="5"/>
        <end position="210"/>
    </location>
</feature>
<dbReference type="PIRSF" id="PIRSF001589">
    <property type="entry name" value="Asn_synthetase_glu-h"/>
    <property type="match status" value="1"/>
</dbReference>
<dbReference type="Pfam" id="PF00733">
    <property type="entry name" value="Asn_synthase"/>
    <property type="match status" value="1"/>
</dbReference>
<keyword evidence="7" id="KW-0315">Glutamine amidotransferase</keyword>
<dbReference type="PANTHER" id="PTHR43284:SF1">
    <property type="entry name" value="ASPARAGINE SYNTHETASE"/>
    <property type="match status" value="1"/>
</dbReference>
<dbReference type="SUPFAM" id="SSF56235">
    <property type="entry name" value="N-terminal nucleophile aminohydrolases (Ntn hydrolases)"/>
    <property type="match status" value="1"/>
</dbReference>
<dbReference type="RefSeq" id="WP_089969633.1">
    <property type="nucleotide sequence ID" value="NZ_FOCQ01000010.1"/>
</dbReference>
<dbReference type="InterPro" id="IPR014729">
    <property type="entry name" value="Rossmann-like_a/b/a_fold"/>
</dbReference>
<evidence type="ECO:0000313" key="12">
    <source>
        <dbReference type="Proteomes" id="UP000199695"/>
    </source>
</evidence>
<gene>
    <name evidence="11" type="ORF">SAMN05444955_11085</name>
</gene>
<evidence type="ECO:0000256" key="2">
    <source>
        <dbReference type="ARBA" id="ARBA00005752"/>
    </source>
</evidence>
<name>A0A1H8G5D2_9BACL</name>